<keyword evidence="5" id="KW-1185">Reference proteome</keyword>
<keyword evidence="4" id="KW-0378">Hydrolase</keyword>
<dbReference type="PANTHER" id="PTHR34216:SF3">
    <property type="entry name" value="POLY-BETA-1,6-N-ACETYL-D-GLUCOSAMINE N-DEACETYLASE"/>
    <property type="match status" value="1"/>
</dbReference>
<dbReference type="Gene3D" id="3.20.20.370">
    <property type="entry name" value="Glycoside hydrolase/deacetylase"/>
    <property type="match status" value="1"/>
</dbReference>
<dbReference type="CDD" id="cd10918">
    <property type="entry name" value="CE4_NodB_like_5s_6s"/>
    <property type="match status" value="1"/>
</dbReference>
<dbReference type="PANTHER" id="PTHR34216">
    <property type="match status" value="1"/>
</dbReference>
<dbReference type="Pfam" id="PF01522">
    <property type="entry name" value="Polysacc_deac_1"/>
    <property type="match status" value="1"/>
</dbReference>
<dbReference type="PROSITE" id="PS51677">
    <property type="entry name" value="NODB"/>
    <property type="match status" value="1"/>
</dbReference>
<dbReference type="InterPro" id="IPR002509">
    <property type="entry name" value="NODB_dom"/>
</dbReference>
<dbReference type="Proteomes" id="UP001553843">
    <property type="component" value="Unassembled WGS sequence"/>
</dbReference>
<dbReference type="RefSeq" id="WP_359778318.1">
    <property type="nucleotide sequence ID" value="NZ_JBEYRR010000005.1"/>
</dbReference>
<keyword evidence="4" id="KW-0560">Oxidoreductase</keyword>
<comment type="subcellular location">
    <subcellularLocation>
        <location evidence="1">Secreted</location>
    </subcellularLocation>
</comment>
<dbReference type="EMBL" id="JBEYRS010000005">
    <property type="protein sequence ID" value="MEW2363084.1"/>
    <property type="molecule type" value="Genomic_DNA"/>
</dbReference>
<evidence type="ECO:0000259" key="3">
    <source>
        <dbReference type="PROSITE" id="PS51677"/>
    </source>
</evidence>
<organism evidence="4 5">
    <name type="scientific">Streptomyces huasconensis</name>
    <dbReference type="NCBI Taxonomy" id="1854574"/>
    <lineage>
        <taxon>Bacteria</taxon>
        <taxon>Bacillati</taxon>
        <taxon>Actinomycetota</taxon>
        <taxon>Actinomycetes</taxon>
        <taxon>Kitasatosporales</taxon>
        <taxon>Streptomycetaceae</taxon>
        <taxon>Streptomyces</taxon>
    </lineage>
</organism>
<name>A0ABV3LUE7_9ACTN</name>
<dbReference type="InterPro" id="IPR051398">
    <property type="entry name" value="Polysacch_Deacetylase"/>
</dbReference>
<reference evidence="4 5" key="1">
    <citation type="submission" date="2024-06" db="EMBL/GenBank/DDBJ databases">
        <title>The Natural Products Discovery Center: Release of the First 8490 Sequenced Strains for Exploring Actinobacteria Biosynthetic Diversity.</title>
        <authorList>
            <person name="Kalkreuter E."/>
            <person name="Kautsar S.A."/>
            <person name="Yang D."/>
            <person name="Bader C.D."/>
            <person name="Teijaro C.N."/>
            <person name="Fluegel L."/>
            <person name="Davis C.M."/>
            <person name="Simpson J.R."/>
            <person name="Lauterbach L."/>
            <person name="Steele A.D."/>
            <person name="Gui C."/>
            <person name="Meng S."/>
            <person name="Li G."/>
            <person name="Viehrig K."/>
            <person name="Ye F."/>
            <person name="Su P."/>
            <person name="Kiefer A.F."/>
            <person name="Nichols A."/>
            <person name="Cepeda A.J."/>
            <person name="Yan W."/>
            <person name="Fan B."/>
            <person name="Jiang Y."/>
            <person name="Adhikari A."/>
            <person name="Zheng C.-J."/>
            <person name="Schuster L."/>
            <person name="Cowan T.M."/>
            <person name="Smanski M.J."/>
            <person name="Chevrette M.G."/>
            <person name="De Carvalho L.P.S."/>
            <person name="Shen B."/>
        </authorList>
    </citation>
    <scope>NUCLEOTIDE SEQUENCE [LARGE SCALE GENOMIC DNA]</scope>
    <source>
        <strain evidence="4 5">NPDC047833</strain>
    </source>
</reference>
<dbReference type="InterPro" id="IPR011330">
    <property type="entry name" value="Glyco_hydro/deAcase_b/a-brl"/>
</dbReference>
<keyword evidence="2" id="KW-0732">Signal</keyword>
<feature type="domain" description="NodB homology" evidence="3">
    <location>
        <begin position="67"/>
        <end position="268"/>
    </location>
</feature>
<dbReference type="SUPFAM" id="SSF88713">
    <property type="entry name" value="Glycoside hydrolase/deacetylase"/>
    <property type="match status" value="1"/>
</dbReference>
<sequence length="268" mass="29651">MSDDRPVPILMYHSVARLPNAATHDLSVAPDAFARQMEVLGERGFTPLTTAQLAAAWRSPGGPLPDRPVLITFDDGYEGVHRHALPVLARHGFASTLFVSTGWLRGEHDTGGGLDLMLDWDQVRELAAAGTEIGGHSHTHPELDQLGDEELRTELARCRDIVADELGAPPASFAYPYGYSSRRVRGRVREAGFAQSLAVGNRLARRAQGPYALRRVTVRRSTGDEEFERLVEGRAITRTFARDHALTKGYAVVRRARQVRRKAIRSRV</sequence>
<evidence type="ECO:0000256" key="1">
    <source>
        <dbReference type="ARBA" id="ARBA00004613"/>
    </source>
</evidence>
<dbReference type="GO" id="GO:0016491">
    <property type="term" value="F:oxidoreductase activity"/>
    <property type="evidence" value="ECO:0007669"/>
    <property type="project" value="UniProtKB-KW"/>
</dbReference>
<comment type="caution">
    <text evidence="4">The sequence shown here is derived from an EMBL/GenBank/DDBJ whole genome shotgun (WGS) entry which is preliminary data.</text>
</comment>
<gene>
    <name evidence="4" type="ORF">AB0887_14170</name>
</gene>
<protein>
    <submittedName>
        <fullName evidence="4">Polysaccharide deacetylase family protein</fullName>
        <ecNumber evidence="4">3.-.-.-</ecNumber>
    </submittedName>
</protein>
<evidence type="ECO:0000256" key="2">
    <source>
        <dbReference type="ARBA" id="ARBA00022729"/>
    </source>
</evidence>
<dbReference type="EC" id="3.-.-.-" evidence="4"/>
<dbReference type="GO" id="GO:0016787">
    <property type="term" value="F:hydrolase activity"/>
    <property type="evidence" value="ECO:0007669"/>
    <property type="project" value="UniProtKB-KW"/>
</dbReference>
<accession>A0ABV3LUE7</accession>
<proteinExistence type="predicted"/>
<evidence type="ECO:0000313" key="5">
    <source>
        <dbReference type="Proteomes" id="UP001553843"/>
    </source>
</evidence>
<evidence type="ECO:0000313" key="4">
    <source>
        <dbReference type="EMBL" id="MEW2363084.1"/>
    </source>
</evidence>